<proteinExistence type="predicted"/>
<gene>
    <name evidence="1" type="ORF">LEP1GSC105_1119</name>
</gene>
<organism evidence="1 2">
    <name type="scientific">Leptospira interrogans str. UI 12758</name>
    <dbReference type="NCBI Taxonomy" id="1049938"/>
    <lineage>
        <taxon>Bacteria</taxon>
        <taxon>Pseudomonadati</taxon>
        <taxon>Spirochaetota</taxon>
        <taxon>Spirochaetia</taxon>
        <taxon>Leptospirales</taxon>
        <taxon>Leptospiraceae</taxon>
        <taxon>Leptospira</taxon>
    </lineage>
</organism>
<reference evidence="1 2" key="1">
    <citation type="submission" date="2012-10" db="EMBL/GenBank/DDBJ databases">
        <authorList>
            <person name="Harkins D.M."/>
            <person name="Durkin A.S."/>
            <person name="Brinkac L.M."/>
            <person name="Haft D.H."/>
            <person name="Selengut J.D."/>
            <person name="Sanka R."/>
            <person name="DePew J."/>
            <person name="Purushe J."/>
            <person name="Chanthongthip A."/>
            <person name="Lattana O."/>
            <person name="Phetsouvanh R."/>
            <person name="Newton P.N."/>
            <person name="Vinetz J.M."/>
            <person name="Sutton G.G."/>
            <person name="Nierman W.C."/>
            <person name="Fouts D.E."/>
        </authorList>
    </citation>
    <scope>NUCLEOTIDE SEQUENCE [LARGE SCALE GENOMIC DNA]</scope>
    <source>
        <strain evidence="1 2">UI 12758</strain>
    </source>
</reference>
<comment type="caution">
    <text evidence="1">The sequence shown here is derived from an EMBL/GenBank/DDBJ whole genome shotgun (WGS) entry which is preliminary data.</text>
</comment>
<dbReference type="Proteomes" id="UP000001340">
    <property type="component" value="Unassembled WGS sequence"/>
</dbReference>
<name>A0A0E2D1U6_LEPIR</name>
<evidence type="ECO:0000313" key="1">
    <source>
        <dbReference type="EMBL" id="EKR53978.1"/>
    </source>
</evidence>
<sequence>MVIFYLDYFSDRSMEFNLEYEPIGLENSVQIKNLCEKFGKNKS</sequence>
<evidence type="ECO:0000313" key="2">
    <source>
        <dbReference type="Proteomes" id="UP000001340"/>
    </source>
</evidence>
<dbReference type="EMBL" id="AHNR02000058">
    <property type="protein sequence ID" value="EKR53978.1"/>
    <property type="molecule type" value="Genomic_DNA"/>
</dbReference>
<dbReference type="AlphaFoldDB" id="A0A0E2D1U6"/>
<accession>A0A0E2D1U6</accession>
<protein>
    <submittedName>
        <fullName evidence="1">Uncharacterized protein</fullName>
    </submittedName>
</protein>